<dbReference type="EMBL" id="BSPK01000004">
    <property type="protein sequence ID" value="GLS61716.1"/>
    <property type="molecule type" value="Genomic_DNA"/>
</dbReference>
<sequence>MMLFEKARENAAAIRQLGERAIAEARRAGVPAFTDPSLGEGIIREMPDGTRHRLVRVGDEDVVVESFGPRP</sequence>
<gene>
    <name evidence="2" type="ORF">GCM10007888_00970</name>
    <name evidence="1" type="ORF">MOX02_56070</name>
</gene>
<reference evidence="2" key="4">
    <citation type="submission" date="2023-01" db="EMBL/GenBank/DDBJ databases">
        <title>Draft genome sequence of Methylobacterium oxalidis strain NBRC 107715.</title>
        <authorList>
            <person name="Sun Q."/>
            <person name="Mori K."/>
        </authorList>
    </citation>
    <scope>NUCLEOTIDE SEQUENCE</scope>
    <source>
        <strain evidence="2">NBRC 107715</strain>
    </source>
</reference>
<comment type="caution">
    <text evidence="1">The sequence shown here is derived from an EMBL/GenBank/DDBJ whole genome shotgun (WGS) entry which is preliminary data.</text>
</comment>
<evidence type="ECO:0000313" key="1">
    <source>
        <dbReference type="EMBL" id="GEP07569.1"/>
    </source>
</evidence>
<reference evidence="4" key="2">
    <citation type="journal article" date="2019" name="Int. J. Syst. Evol. Microbiol.">
        <title>The Global Catalogue of Microorganisms (GCM) 10K type strain sequencing project: providing services to taxonomists for standard genome sequencing and annotation.</title>
        <authorList>
            <consortium name="The Broad Institute Genomics Platform"/>
            <consortium name="The Broad Institute Genome Sequencing Center for Infectious Disease"/>
            <person name="Wu L."/>
            <person name="Ma J."/>
        </authorList>
    </citation>
    <scope>NUCLEOTIDE SEQUENCE [LARGE SCALE GENOMIC DNA]</scope>
    <source>
        <strain evidence="4">NBRC 107715</strain>
    </source>
</reference>
<accession>A0A512JCB7</accession>
<protein>
    <submittedName>
        <fullName evidence="1">Uncharacterized protein</fullName>
    </submittedName>
</protein>
<organism evidence="1 3">
    <name type="scientific">Methylobacterium oxalidis</name>
    <dbReference type="NCBI Taxonomy" id="944322"/>
    <lineage>
        <taxon>Bacteria</taxon>
        <taxon>Pseudomonadati</taxon>
        <taxon>Pseudomonadota</taxon>
        <taxon>Alphaproteobacteria</taxon>
        <taxon>Hyphomicrobiales</taxon>
        <taxon>Methylobacteriaceae</taxon>
        <taxon>Methylobacterium</taxon>
    </lineage>
</organism>
<evidence type="ECO:0000313" key="2">
    <source>
        <dbReference type="EMBL" id="GLS61716.1"/>
    </source>
</evidence>
<dbReference type="Proteomes" id="UP000321960">
    <property type="component" value="Unassembled WGS sequence"/>
</dbReference>
<reference evidence="1 3" key="3">
    <citation type="submission" date="2019-07" db="EMBL/GenBank/DDBJ databases">
        <title>Whole genome shotgun sequence of Methylobacterium oxalidis NBRC 107715.</title>
        <authorList>
            <person name="Hosoyama A."/>
            <person name="Uohara A."/>
            <person name="Ohji S."/>
            <person name="Ichikawa N."/>
        </authorList>
    </citation>
    <scope>NUCLEOTIDE SEQUENCE [LARGE SCALE GENOMIC DNA]</scope>
    <source>
        <strain evidence="1 3">NBRC 107715</strain>
    </source>
</reference>
<name>A0A512JCB7_9HYPH</name>
<evidence type="ECO:0000313" key="4">
    <source>
        <dbReference type="Proteomes" id="UP001156856"/>
    </source>
</evidence>
<dbReference type="OrthoDB" id="7916674at2"/>
<dbReference type="Proteomes" id="UP001156856">
    <property type="component" value="Unassembled WGS sequence"/>
</dbReference>
<proteinExistence type="predicted"/>
<keyword evidence="4" id="KW-1185">Reference proteome</keyword>
<dbReference type="EMBL" id="BJZU01000163">
    <property type="protein sequence ID" value="GEP07569.1"/>
    <property type="molecule type" value="Genomic_DNA"/>
</dbReference>
<dbReference type="AlphaFoldDB" id="A0A512JCB7"/>
<dbReference type="RefSeq" id="WP_147029005.1">
    <property type="nucleotide sequence ID" value="NZ_BJZU01000163.1"/>
</dbReference>
<evidence type="ECO:0000313" key="3">
    <source>
        <dbReference type="Proteomes" id="UP000321960"/>
    </source>
</evidence>
<reference evidence="2" key="1">
    <citation type="journal article" date="2014" name="Int. J. Syst. Evol. Microbiol.">
        <title>Complete genome of a new Firmicutes species belonging to the dominant human colonic microbiota ('Ruminococcus bicirculans') reveals two chromosomes and a selective capacity to utilize plant glucans.</title>
        <authorList>
            <consortium name="NISC Comparative Sequencing Program"/>
            <person name="Wegmann U."/>
            <person name="Louis P."/>
            <person name="Goesmann A."/>
            <person name="Henrissat B."/>
            <person name="Duncan S.H."/>
            <person name="Flint H.J."/>
        </authorList>
    </citation>
    <scope>NUCLEOTIDE SEQUENCE</scope>
    <source>
        <strain evidence="2">NBRC 107715</strain>
    </source>
</reference>